<keyword evidence="2" id="KW-1185">Reference proteome</keyword>
<accession>A0AAN9MXH8</accession>
<sequence length="85" mass="9764">MKEREKERANLDKGIAHSFITSHPILPTLFTPFSLPFPILHFLHQRVPQIERESRARNIAQGFGAFVQPNKFSLLPLPLLSFAEK</sequence>
<evidence type="ECO:0000313" key="2">
    <source>
        <dbReference type="Proteomes" id="UP001367508"/>
    </source>
</evidence>
<name>A0AAN9MXH8_CANGL</name>
<proteinExistence type="predicted"/>
<gene>
    <name evidence="1" type="ORF">VNO77_04984</name>
</gene>
<evidence type="ECO:0000313" key="1">
    <source>
        <dbReference type="EMBL" id="KAK7362860.1"/>
    </source>
</evidence>
<dbReference type="EMBL" id="JAYMYQ010000001">
    <property type="protein sequence ID" value="KAK7362860.1"/>
    <property type="molecule type" value="Genomic_DNA"/>
</dbReference>
<organism evidence="1 2">
    <name type="scientific">Canavalia gladiata</name>
    <name type="common">Sword bean</name>
    <name type="synonym">Dolichos gladiatus</name>
    <dbReference type="NCBI Taxonomy" id="3824"/>
    <lineage>
        <taxon>Eukaryota</taxon>
        <taxon>Viridiplantae</taxon>
        <taxon>Streptophyta</taxon>
        <taxon>Embryophyta</taxon>
        <taxon>Tracheophyta</taxon>
        <taxon>Spermatophyta</taxon>
        <taxon>Magnoliopsida</taxon>
        <taxon>eudicotyledons</taxon>
        <taxon>Gunneridae</taxon>
        <taxon>Pentapetalae</taxon>
        <taxon>rosids</taxon>
        <taxon>fabids</taxon>
        <taxon>Fabales</taxon>
        <taxon>Fabaceae</taxon>
        <taxon>Papilionoideae</taxon>
        <taxon>50 kb inversion clade</taxon>
        <taxon>NPAAA clade</taxon>
        <taxon>indigoferoid/millettioid clade</taxon>
        <taxon>Phaseoleae</taxon>
        <taxon>Canavalia</taxon>
    </lineage>
</organism>
<comment type="caution">
    <text evidence="1">The sequence shown here is derived from an EMBL/GenBank/DDBJ whole genome shotgun (WGS) entry which is preliminary data.</text>
</comment>
<dbReference type="AlphaFoldDB" id="A0AAN9MXH8"/>
<protein>
    <submittedName>
        <fullName evidence="1">Uncharacterized protein</fullName>
    </submittedName>
</protein>
<dbReference type="Proteomes" id="UP001367508">
    <property type="component" value="Unassembled WGS sequence"/>
</dbReference>
<reference evidence="1 2" key="1">
    <citation type="submission" date="2024-01" db="EMBL/GenBank/DDBJ databases">
        <title>The genomes of 5 underutilized Papilionoideae crops provide insights into root nodulation and disease resistanc.</title>
        <authorList>
            <person name="Jiang F."/>
        </authorList>
    </citation>
    <scope>NUCLEOTIDE SEQUENCE [LARGE SCALE GENOMIC DNA]</scope>
    <source>
        <strain evidence="1">LVBAO_FW01</strain>
        <tissue evidence="1">Leaves</tissue>
    </source>
</reference>